<keyword evidence="1" id="KW-0812">Transmembrane</keyword>
<keyword evidence="1" id="KW-0472">Membrane</keyword>
<proteinExistence type="predicted"/>
<comment type="caution">
    <text evidence="2">The sequence shown here is derived from an EMBL/GenBank/DDBJ whole genome shotgun (WGS) entry which is preliminary data.</text>
</comment>
<protein>
    <recommendedName>
        <fullName evidence="4">DUF2232 domain-containing protein</fullName>
    </recommendedName>
</protein>
<dbReference type="STRING" id="39029.BSR42_10110"/>
<dbReference type="Pfam" id="PF09991">
    <property type="entry name" value="DUF2232"/>
    <property type="match status" value="1"/>
</dbReference>
<dbReference type="InParanoid" id="A0A0J6ZLQ0"/>
<dbReference type="PANTHER" id="PTHR41324">
    <property type="entry name" value="MEMBRANE PROTEIN-RELATED"/>
    <property type="match status" value="1"/>
</dbReference>
<dbReference type="FunCoup" id="A0A0J6ZLQ0">
    <property type="interactions" value="3"/>
</dbReference>
<accession>A0A0J6ZLQ0</accession>
<dbReference type="InterPro" id="IPR018710">
    <property type="entry name" value="DUF2232"/>
</dbReference>
<feature type="transmembrane region" description="Helical" evidence="1">
    <location>
        <begin position="103"/>
        <end position="126"/>
    </location>
</feature>
<organism evidence="2 3">
    <name type="scientific">Megasphaera cerevisiae DSM 20462</name>
    <dbReference type="NCBI Taxonomy" id="1122219"/>
    <lineage>
        <taxon>Bacteria</taxon>
        <taxon>Bacillati</taxon>
        <taxon>Bacillota</taxon>
        <taxon>Negativicutes</taxon>
        <taxon>Veillonellales</taxon>
        <taxon>Veillonellaceae</taxon>
        <taxon>Megasphaera</taxon>
    </lineage>
</organism>
<feature type="transmembrane region" description="Helical" evidence="1">
    <location>
        <begin position="175"/>
        <end position="193"/>
    </location>
</feature>
<keyword evidence="1" id="KW-1133">Transmembrane helix</keyword>
<dbReference type="EMBL" id="LEKT01000045">
    <property type="protein sequence ID" value="KMO85801.1"/>
    <property type="molecule type" value="Genomic_DNA"/>
</dbReference>
<keyword evidence="3" id="KW-1185">Reference proteome</keyword>
<sequence length="318" mass="35549">MEQKRATPLTTAGCFAAVMLILALLSTYVPIFSFIGYFIMPIPISVTYMKYGIRQALLLGITAGILMGIFIDPLTAVIQLLTFGSVGIAVGAGFRHEWPPVRMLLGVTAALIGTAIVLIGLVYAVMDINVITTLGNTFNMVVDNMLAQYKNSGMSEIQLAEANVQLEQVRQMLPVLMPMVVCLAAAVIAYINIKVSQVMLIRLGFSVRPFLPIRYWEISRSMIYLYILAIVMKYWGTTRDIQWLNIIGINLNQMAFFFICIQGIAFAFYFLDRRFKIGTGVQALLLVMFFVLPVFSYLAFIIGIIDMLVNYRKKQGMP</sequence>
<evidence type="ECO:0000313" key="3">
    <source>
        <dbReference type="Proteomes" id="UP000036503"/>
    </source>
</evidence>
<dbReference type="PATRIC" id="fig|1122219.3.peg.2256"/>
<gene>
    <name evidence="2" type="ORF">AB840_11530</name>
</gene>
<reference evidence="2 3" key="1">
    <citation type="submission" date="2015-06" db="EMBL/GenBank/DDBJ databases">
        <title>Draft genome sequence of beer spoilage bacterium Megasphaera cerevisiae type strain 20462.</title>
        <authorList>
            <person name="Kutumbaka K."/>
            <person name="Pasmowitz J."/>
            <person name="Mategko J."/>
            <person name="Reyes D."/>
            <person name="Friedrich A."/>
            <person name="Han S."/>
            <person name="Martens-Habbena W."/>
            <person name="Neal-McKinney J."/>
            <person name="Janagama H.K."/>
            <person name="Nadala C."/>
            <person name="Samadpour M."/>
        </authorList>
    </citation>
    <scope>NUCLEOTIDE SEQUENCE [LARGE SCALE GENOMIC DNA]</scope>
    <source>
        <strain evidence="2 3">DSM 20462</strain>
    </source>
</reference>
<feature type="transmembrane region" description="Helical" evidence="1">
    <location>
        <begin position="51"/>
        <end position="71"/>
    </location>
</feature>
<feature type="transmembrane region" description="Helical" evidence="1">
    <location>
        <begin position="15"/>
        <end position="39"/>
    </location>
</feature>
<feature type="transmembrane region" description="Helical" evidence="1">
    <location>
        <begin position="214"/>
        <end position="235"/>
    </location>
</feature>
<dbReference type="RefSeq" id="WP_048514995.1">
    <property type="nucleotide sequence ID" value="NZ_FUXD01000011.1"/>
</dbReference>
<name>A0A0J6ZLQ0_9FIRM</name>
<dbReference type="OrthoDB" id="2987886at2"/>
<feature type="transmembrane region" description="Helical" evidence="1">
    <location>
        <begin position="255"/>
        <end position="271"/>
    </location>
</feature>
<evidence type="ECO:0000313" key="2">
    <source>
        <dbReference type="EMBL" id="KMO85801.1"/>
    </source>
</evidence>
<feature type="transmembrane region" description="Helical" evidence="1">
    <location>
        <begin position="283"/>
        <end position="309"/>
    </location>
</feature>
<evidence type="ECO:0000256" key="1">
    <source>
        <dbReference type="SAM" id="Phobius"/>
    </source>
</evidence>
<evidence type="ECO:0008006" key="4">
    <source>
        <dbReference type="Google" id="ProtNLM"/>
    </source>
</evidence>
<dbReference type="AlphaFoldDB" id="A0A0J6ZLQ0"/>
<dbReference type="PANTHER" id="PTHR41324:SF1">
    <property type="entry name" value="DUF2232 DOMAIN-CONTAINING PROTEIN"/>
    <property type="match status" value="1"/>
</dbReference>
<dbReference type="Proteomes" id="UP000036503">
    <property type="component" value="Unassembled WGS sequence"/>
</dbReference>